<comment type="catalytic activity">
    <reaction evidence="13">
        <text>4-fumarylacetoacetate + H2O = acetoacetate + fumarate + H(+)</text>
        <dbReference type="Rhea" id="RHEA:10244"/>
        <dbReference type="ChEBI" id="CHEBI:13705"/>
        <dbReference type="ChEBI" id="CHEBI:15377"/>
        <dbReference type="ChEBI" id="CHEBI:15378"/>
        <dbReference type="ChEBI" id="CHEBI:18034"/>
        <dbReference type="ChEBI" id="CHEBI:29806"/>
        <dbReference type="EC" id="3.7.1.2"/>
    </reaction>
</comment>
<dbReference type="OrthoDB" id="9971669at2759"/>
<feature type="binding site" evidence="12">
    <location>
        <position position="193"/>
    </location>
    <ligand>
        <name>Ca(2+)</name>
        <dbReference type="ChEBI" id="CHEBI:29108"/>
    </ligand>
</feature>
<dbReference type="GO" id="GO:0004334">
    <property type="term" value="F:fumarylacetoacetase activity"/>
    <property type="evidence" value="ECO:0007669"/>
    <property type="project" value="UniProtKB-UniRule"/>
</dbReference>
<keyword evidence="18" id="KW-1185">Reference proteome</keyword>
<evidence type="ECO:0000256" key="9">
    <source>
        <dbReference type="ARBA" id="ARBA00023232"/>
    </source>
</evidence>
<feature type="binding site" evidence="12">
    <location>
        <position position="225"/>
    </location>
    <ligand>
        <name>Ca(2+)</name>
        <dbReference type="ChEBI" id="CHEBI:29108"/>
    </ligand>
</feature>
<feature type="binding site" evidence="12">
    <location>
        <position position="245"/>
    </location>
    <ligand>
        <name>Mg(2+)</name>
        <dbReference type="ChEBI" id="CHEBI:18420"/>
    </ligand>
</feature>
<dbReference type="Pfam" id="PF09298">
    <property type="entry name" value="FAA_hydrolase_N"/>
    <property type="match status" value="1"/>
</dbReference>
<dbReference type="Gene3D" id="2.30.30.230">
    <property type="entry name" value="Fumarylacetoacetase, N-terminal domain"/>
    <property type="match status" value="1"/>
</dbReference>
<dbReference type="GO" id="GO:0006572">
    <property type="term" value="P:L-tyrosine catabolic process"/>
    <property type="evidence" value="ECO:0007669"/>
    <property type="project" value="UniProtKB-UniRule"/>
</dbReference>
<feature type="region of interest" description="Disordered" evidence="14">
    <location>
        <begin position="337"/>
        <end position="358"/>
    </location>
</feature>
<dbReference type="PANTHER" id="PTHR43069">
    <property type="entry name" value="FUMARYLACETOACETASE"/>
    <property type="match status" value="1"/>
</dbReference>
<evidence type="ECO:0000256" key="14">
    <source>
        <dbReference type="SAM" id="MobiDB-lite"/>
    </source>
</evidence>
<evidence type="ECO:0000256" key="13">
    <source>
        <dbReference type="RuleBase" id="RU366008"/>
    </source>
</evidence>
<feature type="non-terminal residue" evidence="17">
    <location>
        <position position="1"/>
    </location>
</feature>
<evidence type="ECO:0000256" key="8">
    <source>
        <dbReference type="ARBA" id="ARBA00022878"/>
    </source>
</evidence>
<dbReference type="EMBL" id="CP055901">
    <property type="protein sequence ID" value="QKX60924.1"/>
    <property type="molecule type" value="Genomic_DNA"/>
</dbReference>
<evidence type="ECO:0000313" key="18">
    <source>
        <dbReference type="Proteomes" id="UP000509510"/>
    </source>
</evidence>
<dbReference type="EC" id="3.7.1.2" evidence="3 13"/>
<evidence type="ECO:0000313" key="17">
    <source>
        <dbReference type="EMBL" id="QKX60924.1"/>
    </source>
</evidence>
<reference evidence="18" key="1">
    <citation type="submission" date="2020-06" db="EMBL/GenBank/DDBJ databases">
        <title>A chromosome-scale genome assembly of Talaromyces rugulosus W13939.</title>
        <authorList>
            <person name="Wang B."/>
            <person name="Guo L."/>
            <person name="Ye K."/>
            <person name="Wang L."/>
        </authorList>
    </citation>
    <scope>NUCLEOTIDE SEQUENCE [LARGE SCALE GENOMIC DNA]</scope>
    <source>
        <strain evidence="18">W13939</strain>
    </source>
</reference>
<keyword evidence="4 12" id="KW-0479">Metal-binding</keyword>
<evidence type="ECO:0000256" key="7">
    <source>
        <dbReference type="ARBA" id="ARBA00022842"/>
    </source>
</evidence>
<evidence type="ECO:0000256" key="10">
    <source>
        <dbReference type="PIRSR" id="PIRSR605959-1"/>
    </source>
</evidence>
<dbReference type="InterPro" id="IPR011234">
    <property type="entry name" value="Fumarylacetoacetase-like_C"/>
</dbReference>
<evidence type="ECO:0000259" key="16">
    <source>
        <dbReference type="Pfam" id="PF09298"/>
    </source>
</evidence>
<feature type="binding site" evidence="12">
    <location>
        <position position="120"/>
    </location>
    <ligand>
        <name>Ca(2+)</name>
        <dbReference type="ChEBI" id="CHEBI:29108"/>
    </ligand>
</feature>
<dbReference type="Pfam" id="PF01557">
    <property type="entry name" value="FAA_hydrolase"/>
    <property type="match status" value="1"/>
</dbReference>
<dbReference type="PANTHER" id="PTHR43069:SF5">
    <property type="entry name" value="FUMARYLACETOACETASE"/>
    <property type="match status" value="1"/>
</dbReference>
<sequence length="422" mass="46134">DSPFGIYNIPYGIYSVPGQTPRAATAVGDYVLDLDTLVQRGMLADPKLTQSLDGVFLKPYLNDFAALPLSDRQAVRQAIVHHLTSADSPIFNDVEFQKKAFIPIREVKMHLPMRSTDYTDFYSSLVHADKAGKAMNIPIPPAFYEYPMAYNGRVSSVAVSGTDVIRPKGFFLRNPGDKHVEYQASRELDFEVEVGCFVSTPVALGNVVSARNAWAHVFGYVLLNDWSARDTQKYEMHPFGPLHSKSFLTSISPWVVTPDALRGSLARPVASNNSELASYLKNDPDNHAGYDIELSVTLSRKRSNPVKIVQSNLTDAHWDSLQMIAYQSSSGCGLNTGDLLGSGTTSSPTPESSDPRTPSGCGCLFEANACKEPLPTVANEEITWLEDGDDVTMEGWFTTADGKRAGFGPLSGLVQPAWEAKI</sequence>
<protein>
    <recommendedName>
        <fullName evidence="3 13">Fumarylacetoacetase</fullName>
        <ecNumber evidence="3 13">3.7.1.2</ecNumber>
    </recommendedName>
    <alternativeName>
        <fullName evidence="13">Fumarylacetoacetate hydrolase</fullName>
    </alternativeName>
</protein>
<feature type="domain" description="Fumarylacetoacetase-like C-terminal" evidence="15">
    <location>
        <begin position="119"/>
        <end position="410"/>
    </location>
</feature>
<dbReference type="RefSeq" id="XP_035347099.1">
    <property type="nucleotide sequence ID" value="XM_035491206.1"/>
</dbReference>
<keyword evidence="7 12" id="KW-0460">Magnesium</keyword>
<dbReference type="KEGG" id="trg:TRUGW13939_08070"/>
<dbReference type="SUPFAM" id="SSF56529">
    <property type="entry name" value="FAH"/>
    <property type="match status" value="1"/>
</dbReference>
<dbReference type="InterPro" id="IPR036462">
    <property type="entry name" value="Fumarylacetoacetase_N_sf"/>
</dbReference>
<gene>
    <name evidence="17" type="ORF">TRUGW13939_08070</name>
</gene>
<dbReference type="GO" id="GO:1902000">
    <property type="term" value="P:homogentisate catabolic process"/>
    <property type="evidence" value="ECO:0007669"/>
    <property type="project" value="TreeGrafter"/>
</dbReference>
<evidence type="ECO:0000256" key="11">
    <source>
        <dbReference type="PIRSR" id="PIRSR605959-2"/>
    </source>
</evidence>
<comment type="similarity">
    <text evidence="2 13">Belongs to the FAH family.</text>
</comment>
<keyword evidence="8 13" id="KW-0828">Tyrosine catabolism</keyword>
<feature type="compositionally biased region" description="Low complexity" evidence="14">
    <location>
        <begin position="342"/>
        <end position="358"/>
    </location>
</feature>
<dbReference type="InterPro" id="IPR036663">
    <property type="entry name" value="Fumarylacetoacetase_C_sf"/>
</dbReference>
<dbReference type="UniPathway" id="UPA00139">
    <property type="reaction ID" value="UER00341"/>
</dbReference>
<feature type="binding site" evidence="11">
    <location>
        <position position="122"/>
    </location>
    <ligand>
        <name>substrate</name>
    </ligand>
</feature>
<accession>A0A7H8R3K7</accession>
<proteinExistence type="inferred from homology"/>
<dbReference type="AlphaFoldDB" id="A0A7H8R3K7"/>
<keyword evidence="5 13" id="KW-0378">Hydrolase</keyword>
<feature type="binding site" evidence="11">
    <location>
        <position position="344"/>
    </location>
    <ligand>
        <name>substrate</name>
    </ligand>
</feature>
<dbReference type="Proteomes" id="UP000509510">
    <property type="component" value="Chromosome IV"/>
</dbReference>
<feature type="active site" description="Proton acceptor" evidence="10">
    <location>
        <position position="127"/>
    </location>
</feature>
<evidence type="ECO:0000256" key="6">
    <source>
        <dbReference type="ARBA" id="ARBA00022837"/>
    </source>
</evidence>
<dbReference type="InterPro" id="IPR015377">
    <property type="entry name" value="Fumarylacetoacetase_N"/>
</dbReference>
<evidence type="ECO:0000256" key="12">
    <source>
        <dbReference type="PIRSR" id="PIRSR605959-3"/>
    </source>
</evidence>
<feature type="binding site" evidence="11">
    <location>
        <position position="232"/>
    </location>
    <ligand>
        <name>substrate</name>
    </ligand>
</feature>
<evidence type="ECO:0000256" key="1">
    <source>
        <dbReference type="ARBA" id="ARBA00004782"/>
    </source>
</evidence>
<keyword evidence="6 12" id="KW-0106">Calcium</keyword>
<dbReference type="GO" id="GO:0046872">
    <property type="term" value="F:metal ion binding"/>
    <property type="evidence" value="ECO:0007669"/>
    <property type="project" value="UniProtKB-UniRule"/>
</dbReference>
<feature type="domain" description="Fumarylacetoacetase N-terminal" evidence="16">
    <location>
        <begin position="8"/>
        <end position="112"/>
    </location>
</feature>
<feature type="binding site" evidence="12">
    <location>
        <position position="225"/>
    </location>
    <ligand>
        <name>Mg(2+)</name>
        <dbReference type="ChEBI" id="CHEBI:18420"/>
    </ligand>
</feature>
<comment type="pathway">
    <text evidence="1 13">Amino-acid degradation; L-phenylalanine degradation; acetoacetate and fumarate from L-phenylalanine: step 6/6.</text>
</comment>
<keyword evidence="9 13" id="KW-0585">Phenylalanine catabolism</keyword>
<dbReference type="Gene3D" id="3.90.850.10">
    <property type="entry name" value="Fumarylacetoacetase-like, C-terminal domain"/>
    <property type="match status" value="1"/>
</dbReference>
<dbReference type="SUPFAM" id="SSF63433">
    <property type="entry name" value="Fumarylacetoacetate hydrolase, FAH, N-terminal domain"/>
    <property type="match status" value="1"/>
</dbReference>
<name>A0A7H8R3K7_TALRU</name>
<feature type="binding site" evidence="12">
    <location>
        <position position="249"/>
    </location>
    <ligand>
        <name>Mg(2+)</name>
        <dbReference type="ChEBI" id="CHEBI:18420"/>
    </ligand>
</feature>
<evidence type="ECO:0000256" key="4">
    <source>
        <dbReference type="ARBA" id="ARBA00022723"/>
    </source>
</evidence>
<dbReference type="GO" id="GO:0006559">
    <property type="term" value="P:L-phenylalanine catabolic process"/>
    <property type="evidence" value="ECO:0007669"/>
    <property type="project" value="UniProtKB-UniRule"/>
</dbReference>
<feature type="binding site" evidence="12">
    <location>
        <position position="191"/>
    </location>
    <ligand>
        <name>Ca(2+)</name>
        <dbReference type="ChEBI" id="CHEBI:29108"/>
    </ligand>
</feature>
<organism evidence="17 18">
    <name type="scientific">Talaromyces rugulosus</name>
    <name type="common">Penicillium rugulosum</name>
    <dbReference type="NCBI Taxonomy" id="121627"/>
    <lineage>
        <taxon>Eukaryota</taxon>
        <taxon>Fungi</taxon>
        <taxon>Dikarya</taxon>
        <taxon>Ascomycota</taxon>
        <taxon>Pezizomycotina</taxon>
        <taxon>Eurotiomycetes</taxon>
        <taxon>Eurotiomycetidae</taxon>
        <taxon>Eurotiales</taxon>
        <taxon>Trichocomaceae</taxon>
        <taxon>Talaromyces</taxon>
        <taxon>Talaromyces sect. Islandici</taxon>
    </lineage>
</organism>
<evidence type="ECO:0000259" key="15">
    <source>
        <dbReference type="Pfam" id="PF01557"/>
    </source>
</evidence>
<evidence type="ECO:0000256" key="5">
    <source>
        <dbReference type="ARBA" id="ARBA00022801"/>
    </source>
</evidence>
<comment type="cofactor">
    <cofactor evidence="13">
        <name>Mg(2+)</name>
        <dbReference type="ChEBI" id="CHEBI:18420"/>
    </cofactor>
    <cofactor evidence="13">
        <name>Ca(2+)</name>
        <dbReference type="ChEBI" id="CHEBI:29108"/>
    </cofactor>
</comment>
<dbReference type="InterPro" id="IPR005959">
    <property type="entry name" value="Fumarylacetoacetase"/>
</dbReference>
<evidence type="ECO:0000256" key="3">
    <source>
        <dbReference type="ARBA" id="ARBA00012094"/>
    </source>
</evidence>
<evidence type="ECO:0000256" key="2">
    <source>
        <dbReference type="ARBA" id="ARBA00010211"/>
    </source>
</evidence>
<dbReference type="GeneID" id="55995559"/>